<feature type="non-terminal residue" evidence="1">
    <location>
        <position position="1"/>
    </location>
</feature>
<reference evidence="1 2" key="1">
    <citation type="journal article" date="2021" name="BMC Genomics">
        <title>Datura genome reveals duplications of psychoactive alkaloid biosynthetic genes and high mutation rate following tissue culture.</title>
        <authorList>
            <person name="Rajewski A."/>
            <person name="Carter-House D."/>
            <person name="Stajich J."/>
            <person name="Litt A."/>
        </authorList>
    </citation>
    <scope>NUCLEOTIDE SEQUENCE [LARGE SCALE GENOMIC DNA]</scope>
    <source>
        <strain evidence="1">AR-01</strain>
    </source>
</reference>
<name>A0ABS8W1D0_DATST</name>
<dbReference type="EMBL" id="JACEIK010006518">
    <property type="protein sequence ID" value="MCE2055827.1"/>
    <property type="molecule type" value="Genomic_DNA"/>
</dbReference>
<proteinExistence type="predicted"/>
<protein>
    <submittedName>
        <fullName evidence="1">Uncharacterized protein</fullName>
    </submittedName>
</protein>
<evidence type="ECO:0000313" key="1">
    <source>
        <dbReference type="EMBL" id="MCE2055827.1"/>
    </source>
</evidence>
<accession>A0ABS8W1D0</accession>
<gene>
    <name evidence="1" type="ORF">HAX54_043493</name>
</gene>
<sequence>ETRPFGLRRSGGRRGSFEHEAAARCVPEMTSARCEGCVQEIACRQCNRRCEQSRKSGLEAVERTTRAARTRCVGVGSRRTKQSCAVTPIARIEIVDSLIVDWQRRSNFPSPYGGWWCRGAYLCLYVRACGGGGASAKRRQPGH</sequence>
<dbReference type="Proteomes" id="UP000823775">
    <property type="component" value="Unassembled WGS sequence"/>
</dbReference>
<evidence type="ECO:0000313" key="2">
    <source>
        <dbReference type="Proteomes" id="UP000823775"/>
    </source>
</evidence>
<keyword evidence="2" id="KW-1185">Reference proteome</keyword>
<organism evidence="1 2">
    <name type="scientific">Datura stramonium</name>
    <name type="common">Jimsonweed</name>
    <name type="synonym">Common thornapple</name>
    <dbReference type="NCBI Taxonomy" id="4076"/>
    <lineage>
        <taxon>Eukaryota</taxon>
        <taxon>Viridiplantae</taxon>
        <taxon>Streptophyta</taxon>
        <taxon>Embryophyta</taxon>
        <taxon>Tracheophyta</taxon>
        <taxon>Spermatophyta</taxon>
        <taxon>Magnoliopsida</taxon>
        <taxon>eudicotyledons</taxon>
        <taxon>Gunneridae</taxon>
        <taxon>Pentapetalae</taxon>
        <taxon>asterids</taxon>
        <taxon>lamiids</taxon>
        <taxon>Solanales</taxon>
        <taxon>Solanaceae</taxon>
        <taxon>Solanoideae</taxon>
        <taxon>Datureae</taxon>
        <taxon>Datura</taxon>
    </lineage>
</organism>
<comment type="caution">
    <text evidence="1">The sequence shown here is derived from an EMBL/GenBank/DDBJ whole genome shotgun (WGS) entry which is preliminary data.</text>
</comment>